<organism evidence="4 5">
    <name type="scientific">Frigoriflavimonas asaccharolytica</name>
    <dbReference type="NCBI Taxonomy" id="2735899"/>
    <lineage>
        <taxon>Bacteria</taxon>
        <taxon>Pseudomonadati</taxon>
        <taxon>Bacteroidota</taxon>
        <taxon>Flavobacteriia</taxon>
        <taxon>Flavobacteriales</taxon>
        <taxon>Weeksellaceae</taxon>
        <taxon>Frigoriflavimonas</taxon>
    </lineage>
</organism>
<evidence type="ECO:0000313" key="5">
    <source>
        <dbReference type="Proteomes" id="UP000610746"/>
    </source>
</evidence>
<keyword evidence="2" id="KW-0560">Oxidoreductase</keyword>
<reference evidence="4" key="1">
    <citation type="submission" date="2020-05" db="EMBL/GenBank/DDBJ databases">
        <title>Genomic Encyclopedia of Type Strains, Phase IV (KMG-V): Genome sequencing to study the core and pangenomes of soil and plant-associated prokaryotes.</title>
        <authorList>
            <person name="Whitman W."/>
        </authorList>
    </citation>
    <scope>NUCLEOTIDE SEQUENCE</scope>
    <source>
        <strain evidence="4">16F</strain>
    </source>
</reference>
<comment type="similarity">
    <text evidence="1">Belongs to the Gfo/Idh/MocA family.</text>
</comment>
<dbReference type="PANTHER" id="PTHR43708:SF5">
    <property type="entry name" value="CONSERVED EXPRESSED OXIDOREDUCTASE (EUROFUNG)-RELATED"/>
    <property type="match status" value="1"/>
</dbReference>
<dbReference type="RefSeq" id="WP_317170341.1">
    <property type="nucleotide sequence ID" value="NZ_JABSNO010000004.1"/>
</dbReference>
<evidence type="ECO:0000256" key="1">
    <source>
        <dbReference type="ARBA" id="ARBA00010928"/>
    </source>
</evidence>
<dbReference type="PANTHER" id="PTHR43708">
    <property type="entry name" value="CONSERVED EXPRESSED OXIDOREDUCTASE (EUROFUNG)"/>
    <property type="match status" value="1"/>
</dbReference>
<keyword evidence="5" id="KW-1185">Reference proteome</keyword>
<feature type="domain" description="Gfo/Idh/MocA-like oxidoreductase N-terminal" evidence="3">
    <location>
        <begin position="11"/>
        <end position="118"/>
    </location>
</feature>
<dbReference type="InterPro" id="IPR000683">
    <property type="entry name" value="Gfo/Idh/MocA-like_OxRdtase_N"/>
</dbReference>
<dbReference type="Gene3D" id="3.30.360.10">
    <property type="entry name" value="Dihydrodipicolinate Reductase, domain 2"/>
    <property type="match status" value="1"/>
</dbReference>
<dbReference type="InterPro" id="IPR036291">
    <property type="entry name" value="NAD(P)-bd_dom_sf"/>
</dbReference>
<name>A0A8J8G9A4_9FLAO</name>
<evidence type="ECO:0000259" key="3">
    <source>
        <dbReference type="Pfam" id="PF01408"/>
    </source>
</evidence>
<dbReference type="GO" id="GO:0000166">
    <property type="term" value="F:nucleotide binding"/>
    <property type="evidence" value="ECO:0007669"/>
    <property type="project" value="InterPro"/>
</dbReference>
<dbReference type="InterPro" id="IPR051317">
    <property type="entry name" value="Gfo/Idh/MocA_oxidoreduct"/>
</dbReference>
<evidence type="ECO:0000313" key="4">
    <source>
        <dbReference type="EMBL" id="NRS91630.1"/>
    </source>
</evidence>
<dbReference type="EMBL" id="JABSNO010000004">
    <property type="protein sequence ID" value="NRS91630.1"/>
    <property type="molecule type" value="Genomic_DNA"/>
</dbReference>
<protein>
    <submittedName>
        <fullName evidence="4">Putative dehydrogenase</fullName>
    </submittedName>
</protein>
<dbReference type="AlphaFoldDB" id="A0A8J8G9A4"/>
<dbReference type="Proteomes" id="UP000610746">
    <property type="component" value="Unassembled WGS sequence"/>
</dbReference>
<evidence type="ECO:0000256" key="2">
    <source>
        <dbReference type="ARBA" id="ARBA00023002"/>
    </source>
</evidence>
<dbReference type="Pfam" id="PF01408">
    <property type="entry name" value="GFO_IDH_MocA"/>
    <property type="match status" value="1"/>
</dbReference>
<gene>
    <name evidence="4" type="ORF">HNQ03_000697</name>
</gene>
<dbReference type="GO" id="GO:0016491">
    <property type="term" value="F:oxidoreductase activity"/>
    <property type="evidence" value="ECO:0007669"/>
    <property type="project" value="UniProtKB-KW"/>
</dbReference>
<sequence>MKIIKTALMAYGDSRKFFHAPFLSICDGFELIGAYERSSKNIQKDFENTVSFDSLEELLSSDAELIVINTPVHTHFELSKKALEAGKHVLVEKSFTSNLAEAIELDALAKKLDLKLCVYQNRRYDSDFKTVQKNTSRKYFRRNCRRRNKI</sequence>
<dbReference type="Gene3D" id="3.40.50.720">
    <property type="entry name" value="NAD(P)-binding Rossmann-like Domain"/>
    <property type="match status" value="1"/>
</dbReference>
<proteinExistence type="inferred from homology"/>
<dbReference type="SUPFAM" id="SSF51735">
    <property type="entry name" value="NAD(P)-binding Rossmann-fold domains"/>
    <property type="match status" value="1"/>
</dbReference>
<accession>A0A8J8G9A4</accession>
<comment type="caution">
    <text evidence="4">The sequence shown here is derived from an EMBL/GenBank/DDBJ whole genome shotgun (WGS) entry which is preliminary data.</text>
</comment>